<dbReference type="PRINTS" id="PR00502">
    <property type="entry name" value="NUDIXFAMILY"/>
</dbReference>
<dbReference type="GO" id="GO:0006753">
    <property type="term" value="P:nucleoside phosphate metabolic process"/>
    <property type="evidence" value="ECO:0007669"/>
    <property type="project" value="TreeGrafter"/>
</dbReference>
<name>A0A1C1Z028_9HYPH</name>
<comment type="similarity">
    <text evidence="4">Belongs to the Nudix hydrolase family. RppH subfamily.</text>
</comment>
<dbReference type="OrthoDB" id="9816040at2"/>
<protein>
    <recommendedName>
        <fullName evidence="4">RNA pyrophosphohydrolase</fullName>
        <ecNumber evidence="4">3.6.1.-</ecNumber>
    </recommendedName>
    <alternativeName>
        <fullName evidence="4">(Di)nucleoside polyphosphate hydrolase</fullName>
    </alternativeName>
</protein>
<feature type="domain" description="Nudix hydrolase" evidence="5">
    <location>
        <begin position="20"/>
        <end position="173"/>
    </location>
</feature>
<comment type="cofactor">
    <cofactor evidence="4">
        <name>a divalent metal cation</name>
        <dbReference type="ChEBI" id="CHEBI:60240"/>
    </cofactor>
</comment>
<dbReference type="PANTHER" id="PTHR11839:SF22">
    <property type="entry name" value="NUDIX HYDROLASE 26, CHLOROPLASTIC"/>
    <property type="match status" value="1"/>
</dbReference>
<dbReference type="EC" id="3.6.1.-" evidence="4"/>
<dbReference type="HAMAP" id="MF_00298">
    <property type="entry name" value="Nudix_RppH"/>
    <property type="match status" value="1"/>
</dbReference>
<keyword evidence="3 4" id="KW-0378">Hydrolase</keyword>
<dbReference type="InterPro" id="IPR015797">
    <property type="entry name" value="NUDIX_hydrolase-like_dom_sf"/>
</dbReference>
<feature type="short sequence motif" description="Nudix box" evidence="4">
    <location>
        <begin position="61"/>
        <end position="82"/>
    </location>
</feature>
<dbReference type="PROSITE" id="PS00893">
    <property type="entry name" value="NUDIX_BOX"/>
    <property type="match status" value="1"/>
</dbReference>
<dbReference type="Pfam" id="PF00293">
    <property type="entry name" value="NUDIX"/>
    <property type="match status" value="1"/>
</dbReference>
<dbReference type="GO" id="GO:0019693">
    <property type="term" value="P:ribose phosphate metabolic process"/>
    <property type="evidence" value="ECO:0007669"/>
    <property type="project" value="TreeGrafter"/>
</dbReference>
<dbReference type="GO" id="GO:0008893">
    <property type="term" value="F:guanosine-3',5'-bis(diphosphate) 3'-diphosphatase activity"/>
    <property type="evidence" value="ECO:0007669"/>
    <property type="project" value="TreeGrafter"/>
</dbReference>
<comment type="caution">
    <text evidence="6">The sequence shown here is derived from an EMBL/GenBank/DDBJ whole genome shotgun (WGS) entry which is preliminary data.</text>
</comment>
<comment type="cofactor">
    <cofactor evidence="1">
        <name>Mn(2+)</name>
        <dbReference type="ChEBI" id="CHEBI:29035"/>
    </cofactor>
</comment>
<dbReference type="InterPro" id="IPR020084">
    <property type="entry name" value="NUDIX_hydrolase_CS"/>
</dbReference>
<dbReference type="SUPFAM" id="SSF55811">
    <property type="entry name" value="Nudix"/>
    <property type="match status" value="1"/>
</dbReference>
<accession>A0A1C1Z028</accession>
<dbReference type="NCBIfam" id="NF001938">
    <property type="entry name" value="PRK00714.1-5"/>
    <property type="match status" value="1"/>
</dbReference>
<reference evidence="6 7" key="1">
    <citation type="submission" date="2015-12" db="EMBL/GenBank/DDBJ databases">
        <authorList>
            <person name="Shamseldin A."/>
            <person name="Moawad H."/>
            <person name="Abd El-Rahim W.M."/>
            <person name="Sadowsky M.J."/>
        </authorList>
    </citation>
    <scope>NUCLEOTIDE SEQUENCE [LARGE SCALE GENOMIC DNA]</scope>
    <source>
        <strain evidence="6 7">JC234</strain>
    </source>
</reference>
<gene>
    <name evidence="4" type="primary">rppH</name>
    <name evidence="4" type="synonym">nudH</name>
    <name evidence="6" type="ORF">AWJ14_04920</name>
</gene>
<evidence type="ECO:0000256" key="2">
    <source>
        <dbReference type="ARBA" id="ARBA00001946"/>
    </source>
</evidence>
<evidence type="ECO:0000313" key="6">
    <source>
        <dbReference type="EMBL" id="OCW59049.1"/>
    </source>
</evidence>
<dbReference type="EMBL" id="LQZT01000002">
    <property type="protein sequence ID" value="OCW59049.1"/>
    <property type="molecule type" value="Genomic_DNA"/>
</dbReference>
<dbReference type="InterPro" id="IPR000086">
    <property type="entry name" value="NUDIX_hydrolase_dom"/>
</dbReference>
<organism evidence="6 7">
    <name type="scientific">Hoeflea olei</name>
    <dbReference type="NCBI Taxonomy" id="1480615"/>
    <lineage>
        <taxon>Bacteria</taxon>
        <taxon>Pseudomonadati</taxon>
        <taxon>Pseudomonadota</taxon>
        <taxon>Alphaproteobacteria</taxon>
        <taxon>Hyphomicrobiales</taxon>
        <taxon>Rhizobiaceae</taxon>
        <taxon>Hoeflea</taxon>
    </lineage>
</organism>
<dbReference type="RefSeq" id="WP_066175118.1">
    <property type="nucleotide sequence ID" value="NZ_LQZT01000002.1"/>
</dbReference>
<comment type="function">
    <text evidence="4">Accelerates the degradation of transcripts by removing pyrophosphate from the 5'-end of triphosphorylated RNA, leading to a more labile monophosphorylated state that can stimulate subsequent ribonuclease cleavage.</text>
</comment>
<evidence type="ECO:0000256" key="1">
    <source>
        <dbReference type="ARBA" id="ARBA00001936"/>
    </source>
</evidence>
<evidence type="ECO:0000313" key="7">
    <source>
        <dbReference type="Proteomes" id="UP000094795"/>
    </source>
</evidence>
<dbReference type="AlphaFoldDB" id="A0A1C1Z028"/>
<dbReference type="CDD" id="cd03671">
    <property type="entry name" value="NUDIX_Ap4A_hydrolase_plant_like"/>
    <property type="match status" value="1"/>
</dbReference>
<evidence type="ECO:0000259" key="5">
    <source>
        <dbReference type="PROSITE" id="PS51462"/>
    </source>
</evidence>
<dbReference type="STRING" id="1480615.AWJ14_04920"/>
<sequence length="181" mass="20340">MSGKSKKKHGTSPVKADDLPYRPCVGIMVLNAEGLVWAGRRLSAGNTEYDGSPQLWQMPQGGIDEGEDPYQAALRELYEETGMRSVEVLAEAPDWIYYDLPEHMIGIGLKGRYRGQRQRWFALRFTGQESEIQINPPPAGNSAEFDAWDWKPMRDLPDLIVPFKRKAYDQVVTAFAHLAGG</sequence>
<evidence type="ECO:0000256" key="3">
    <source>
        <dbReference type="ARBA" id="ARBA00022801"/>
    </source>
</evidence>
<dbReference type="InterPro" id="IPR022927">
    <property type="entry name" value="RppH"/>
</dbReference>
<proteinExistence type="inferred from homology"/>
<comment type="cofactor">
    <cofactor evidence="2">
        <name>Mg(2+)</name>
        <dbReference type="ChEBI" id="CHEBI:18420"/>
    </cofactor>
</comment>
<dbReference type="GO" id="GO:0034432">
    <property type="term" value="F:bis(5'-adenosyl)-pentaphosphatase activity"/>
    <property type="evidence" value="ECO:0007669"/>
    <property type="project" value="TreeGrafter"/>
</dbReference>
<dbReference type="Gene3D" id="3.90.79.10">
    <property type="entry name" value="Nucleoside Triphosphate Pyrophosphohydrolase"/>
    <property type="match status" value="1"/>
</dbReference>
<dbReference type="InterPro" id="IPR020476">
    <property type="entry name" value="Nudix_hydrolase"/>
</dbReference>
<dbReference type="PANTHER" id="PTHR11839">
    <property type="entry name" value="UDP/ADP-SUGAR PYROPHOSPHATASE"/>
    <property type="match status" value="1"/>
</dbReference>
<dbReference type="PROSITE" id="PS51462">
    <property type="entry name" value="NUDIX"/>
    <property type="match status" value="1"/>
</dbReference>
<keyword evidence="7" id="KW-1185">Reference proteome</keyword>
<dbReference type="Proteomes" id="UP000094795">
    <property type="component" value="Unassembled WGS sequence"/>
</dbReference>
<evidence type="ECO:0000256" key="4">
    <source>
        <dbReference type="HAMAP-Rule" id="MF_00298"/>
    </source>
</evidence>